<reference evidence="2" key="1">
    <citation type="submission" date="2018-04" db="EMBL/GenBank/DDBJ databases">
        <title>Transcriptome of Schizaphis graminum biotype I.</title>
        <authorList>
            <person name="Scully E.D."/>
            <person name="Geib S.M."/>
            <person name="Palmer N.A."/>
            <person name="Koch K."/>
            <person name="Bradshaw J."/>
            <person name="Heng-Moss T."/>
            <person name="Sarath G."/>
        </authorList>
    </citation>
    <scope>NUCLEOTIDE SEQUENCE</scope>
</reference>
<dbReference type="PANTHER" id="PTHR11475:SF125">
    <property type="entry name" value="GH11385P"/>
    <property type="match status" value="1"/>
</dbReference>
<dbReference type="Gene3D" id="1.10.640.10">
    <property type="entry name" value="Haem peroxidase domain superfamily, animal type"/>
    <property type="match status" value="1"/>
</dbReference>
<dbReference type="AlphaFoldDB" id="A0A2S2NZF0"/>
<evidence type="ECO:0000313" key="2">
    <source>
        <dbReference type="EMBL" id="MBY22550.1"/>
    </source>
</evidence>
<accession>A0A2S2NZF0</accession>
<dbReference type="PROSITE" id="PS50292">
    <property type="entry name" value="PEROXIDASE_3"/>
    <property type="match status" value="1"/>
</dbReference>
<dbReference type="GO" id="GO:0004601">
    <property type="term" value="F:peroxidase activity"/>
    <property type="evidence" value="ECO:0007669"/>
    <property type="project" value="UniProtKB-KW"/>
</dbReference>
<dbReference type="Pfam" id="PF03098">
    <property type="entry name" value="An_peroxidase"/>
    <property type="match status" value="1"/>
</dbReference>
<keyword evidence="1" id="KW-0575">Peroxidase</keyword>
<dbReference type="PANTHER" id="PTHR11475">
    <property type="entry name" value="OXIDASE/PEROXIDASE"/>
    <property type="match status" value="1"/>
</dbReference>
<evidence type="ECO:0000256" key="1">
    <source>
        <dbReference type="ARBA" id="ARBA00022559"/>
    </source>
</evidence>
<dbReference type="InterPro" id="IPR037120">
    <property type="entry name" value="Haem_peroxidase_sf_animal"/>
</dbReference>
<organism evidence="2">
    <name type="scientific">Schizaphis graminum</name>
    <name type="common">Green bug aphid</name>
    <dbReference type="NCBI Taxonomy" id="13262"/>
    <lineage>
        <taxon>Eukaryota</taxon>
        <taxon>Metazoa</taxon>
        <taxon>Ecdysozoa</taxon>
        <taxon>Arthropoda</taxon>
        <taxon>Hexapoda</taxon>
        <taxon>Insecta</taxon>
        <taxon>Pterygota</taxon>
        <taxon>Neoptera</taxon>
        <taxon>Paraneoptera</taxon>
        <taxon>Hemiptera</taxon>
        <taxon>Sternorrhyncha</taxon>
        <taxon>Aphidomorpha</taxon>
        <taxon>Aphidoidea</taxon>
        <taxon>Aphididae</taxon>
        <taxon>Aphidini</taxon>
        <taxon>Schizaphis</taxon>
    </lineage>
</organism>
<sequence>MDIVSLDIQRSRDHGIPSYTKYRKYCGLKDIESIQDFSQIMVEGSVDKLLKLYGTLNKTDLLIGALFEKHEEDAMVGPTMKCIIRDQFIRTRIADRYFYDLPEVFNEDQLREIRKVTLARIFCDNSNNITTMQKQVFLIPTTADLQLCNSQLIPKINLNYWSEMVDVIKK</sequence>
<keyword evidence="1" id="KW-0560">Oxidoreductase</keyword>
<dbReference type="InterPro" id="IPR019791">
    <property type="entry name" value="Haem_peroxidase_animal"/>
</dbReference>
<dbReference type="InterPro" id="IPR010255">
    <property type="entry name" value="Haem_peroxidase_sf"/>
</dbReference>
<dbReference type="GO" id="GO:0006979">
    <property type="term" value="P:response to oxidative stress"/>
    <property type="evidence" value="ECO:0007669"/>
    <property type="project" value="InterPro"/>
</dbReference>
<proteinExistence type="predicted"/>
<dbReference type="GO" id="GO:0020037">
    <property type="term" value="F:heme binding"/>
    <property type="evidence" value="ECO:0007669"/>
    <property type="project" value="InterPro"/>
</dbReference>
<dbReference type="EMBL" id="GGMR01009931">
    <property type="protein sequence ID" value="MBY22550.1"/>
    <property type="molecule type" value="Transcribed_RNA"/>
</dbReference>
<name>A0A2S2NZF0_SCHGA</name>
<gene>
    <name evidence="2" type="primary">pxn-1_0</name>
    <name evidence="2" type="ORF">g.139587</name>
</gene>
<dbReference type="SUPFAM" id="SSF48113">
    <property type="entry name" value="Heme-dependent peroxidases"/>
    <property type="match status" value="1"/>
</dbReference>
<protein>
    <submittedName>
        <fullName evidence="2">Peroxidasin</fullName>
    </submittedName>
</protein>